<feature type="transmembrane region" description="Helical" evidence="1">
    <location>
        <begin position="20"/>
        <end position="38"/>
    </location>
</feature>
<evidence type="ECO:0000256" key="1">
    <source>
        <dbReference type="SAM" id="Phobius"/>
    </source>
</evidence>
<comment type="caution">
    <text evidence="2">The sequence shown here is derived from an EMBL/GenBank/DDBJ whole genome shotgun (WGS) entry which is preliminary data.</text>
</comment>
<keyword evidence="1" id="KW-0812">Transmembrane</keyword>
<sequence>MEIIERENKEFKNKKMKILYYKILFVFICLGVIIYFIGPKLGWFLTPSYTTLRTTKTPEANIETDIPNYPLEFISDGYKFTRITEVKSVYWAWQFTVLNKSEKKCKITVTFELIDDDGSTISSSVGYGEAAAGSTITIKSESSIPISDLRRVSGRAWKIVYEKSYSSGFIPEGS</sequence>
<proteinExistence type="predicted"/>
<evidence type="ECO:0000313" key="2">
    <source>
        <dbReference type="EMBL" id="GAF94339.1"/>
    </source>
</evidence>
<keyword evidence="1" id="KW-1133">Transmembrane helix</keyword>
<protein>
    <submittedName>
        <fullName evidence="2">Uncharacterized protein</fullName>
    </submittedName>
</protein>
<name>X0TM71_9ZZZZ</name>
<keyword evidence="1" id="KW-0472">Membrane</keyword>
<dbReference type="AlphaFoldDB" id="X0TM71"/>
<accession>X0TM71</accession>
<gene>
    <name evidence="2" type="ORF">S01H1_29981</name>
</gene>
<dbReference type="EMBL" id="BARS01018425">
    <property type="protein sequence ID" value="GAF94339.1"/>
    <property type="molecule type" value="Genomic_DNA"/>
</dbReference>
<organism evidence="2">
    <name type="scientific">marine sediment metagenome</name>
    <dbReference type="NCBI Taxonomy" id="412755"/>
    <lineage>
        <taxon>unclassified sequences</taxon>
        <taxon>metagenomes</taxon>
        <taxon>ecological metagenomes</taxon>
    </lineage>
</organism>
<reference evidence="2" key="1">
    <citation type="journal article" date="2014" name="Front. Microbiol.">
        <title>High frequency of phylogenetically diverse reductive dehalogenase-homologous genes in deep subseafloor sedimentary metagenomes.</title>
        <authorList>
            <person name="Kawai M."/>
            <person name="Futagami T."/>
            <person name="Toyoda A."/>
            <person name="Takaki Y."/>
            <person name="Nishi S."/>
            <person name="Hori S."/>
            <person name="Arai W."/>
            <person name="Tsubouchi T."/>
            <person name="Morono Y."/>
            <person name="Uchiyama I."/>
            <person name="Ito T."/>
            <person name="Fujiyama A."/>
            <person name="Inagaki F."/>
            <person name="Takami H."/>
        </authorList>
    </citation>
    <scope>NUCLEOTIDE SEQUENCE</scope>
    <source>
        <strain evidence="2">Expedition CK06-06</strain>
    </source>
</reference>